<dbReference type="Gene3D" id="3.40.50.720">
    <property type="entry name" value="NAD(P)-binding Rossmann-like Domain"/>
    <property type="match status" value="2"/>
</dbReference>
<feature type="non-terminal residue" evidence="6">
    <location>
        <position position="182"/>
    </location>
</feature>
<keyword evidence="4" id="KW-0520">NAD</keyword>
<dbReference type="PANTHER" id="PTHR42789:SF1">
    <property type="entry name" value="D-ISOMER SPECIFIC 2-HYDROXYACID DEHYDROGENASE FAMILY PROTEIN (AFU_ORTHOLOGUE AFUA_6G10090)"/>
    <property type="match status" value="1"/>
</dbReference>
<dbReference type="PROSITE" id="PS00065">
    <property type="entry name" value="D_2_HYDROXYACID_DH_1"/>
    <property type="match status" value="1"/>
</dbReference>
<feature type="domain" description="D-isomer specific 2-hydroxyacid dehydrogenase catalytic" evidence="5">
    <location>
        <begin position="20"/>
        <end position="127"/>
    </location>
</feature>
<dbReference type="AlphaFoldDB" id="A0A382WKM8"/>
<dbReference type="GO" id="GO:0016616">
    <property type="term" value="F:oxidoreductase activity, acting on the CH-OH group of donors, NAD or NADP as acceptor"/>
    <property type="evidence" value="ECO:0007669"/>
    <property type="project" value="InterPro"/>
</dbReference>
<dbReference type="PANTHER" id="PTHR42789">
    <property type="entry name" value="D-ISOMER SPECIFIC 2-HYDROXYACID DEHYDROGENASE FAMILY PROTEIN (AFU_ORTHOLOGUE AFUA_6G10090)"/>
    <property type="match status" value="1"/>
</dbReference>
<dbReference type="Pfam" id="PF00389">
    <property type="entry name" value="2-Hacid_dh"/>
    <property type="match status" value="1"/>
</dbReference>
<gene>
    <name evidence="6" type="ORF">METZ01_LOCUS412187</name>
</gene>
<keyword evidence="3" id="KW-0560">Oxidoreductase</keyword>
<dbReference type="SUPFAM" id="SSF52283">
    <property type="entry name" value="Formate/glycerate dehydrogenase catalytic domain-like"/>
    <property type="match status" value="1"/>
</dbReference>
<accession>A0A382WKM8</accession>
<protein>
    <recommendedName>
        <fullName evidence="5">D-isomer specific 2-hydroxyacid dehydrogenase catalytic domain-containing protein</fullName>
    </recommendedName>
</protein>
<dbReference type="InterPro" id="IPR029752">
    <property type="entry name" value="D-isomer_DH_CS1"/>
</dbReference>
<evidence type="ECO:0000256" key="4">
    <source>
        <dbReference type="ARBA" id="ARBA00023027"/>
    </source>
</evidence>
<dbReference type="GO" id="GO:0008652">
    <property type="term" value="P:amino acid biosynthetic process"/>
    <property type="evidence" value="ECO:0007669"/>
    <property type="project" value="UniProtKB-KW"/>
</dbReference>
<dbReference type="EMBL" id="UINC01160595">
    <property type="protein sequence ID" value="SVD59333.1"/>
    <property type="molecule type" value="Genomic_DNA"/>
</dbReference>
<organism evidence="6">
    <name type="scientific">marine metagenome</name>
    <dbReference type="NCBI Taxonomy" id="408172"/>
    <lineage>
        <taxon>unclassified sequences</taxon>
        <taxon>metagenomes</taxon>
        <taxon>ecological metagenomes</taxon>
    </lineage>
</organism>
<dbReference type="InterPro" id="IPR006139">
    <property type="entry name" value="D-isomer_2_OHA_DH_cat_dom"/>
</dbReference>
<comment type="similarity">
    <text evidence="1">Belongs to the D-isomer specific 2-hydroxyacid dehydrogenase family.</text>
</comment>
<evidence type="ECO:0000313" key="6">
    <source>
        <dbReference type="EMBL" id="SVD59333.1"/>
    </source>
</evidence>
<keyword evidence="2" id="KW-0028">Amino-acid biosynthesis</keyword>
<proteinExistence type="inferred from homology"/>
<dbReference type="InterPro" id="IPR050857">
    <property type="entry name" value="D-2-hydroxyacid_DH"/>
</dbReference>
<evidence type="ECO:0000256" key="1">
    <source>
        <dbReference type="ARBA" id="ARBA00005854"/>
    </source>
</evidence>
<evidence type="ECO:0000256" key="2">
    <source>
        <dbReference type="ARBA" id="ARBA00022605"/>
    </source>
</evidence>
<dbReference type="InterPro" id="IPR036291">
    <property type="entry name" value="NAD(P)-bd_dom_sf"/>
</dbReference>
<sequence>MKPKCIVITPIKHISGVEDTLKSFCDITVIEDPSLEDLIEVMPDYDAIYTNPNKSKIFLGPEILDAASKLKVIATASTGINHIDKAYATKMNIEVLSLTEEREVIEKISSTAEHAFALTLSSLRRVIQSHNDALDGEWDYTKYIGRQMNFLTIGVVGYGRLGTLYAKYCRAFGSKILIYDPY</sequence>
<name>A0A382WKM8_9ZZZZ</name>
<evidence type="ECO:0000256" key="3">
    <source>
        <dbReference type="ARBA" id="ARBA00023002"/>
    </source>
</evidence>
<evidence type="ECO:0000259" key="5">
    <source>
        <dbReference type="Pfam" id="PF00389"/>
    </source>
</evidence>
<reference evidence="6" key="1">
    <citation type="submission" date="2018-05" db="EMBL/GenBank/DDBJ databases">
        <authorList>
            <person name="Lanie J.A."/>
            <person name="Ng W.-L."/>
            <person name="Kazmierczak K.M."/>
            <person name="Andrzejewski T.M."/>
            <person name="Davidsen T.M."/>
            <person name="Wayne K.J."/>
            <person name="Tettelin H."/>
            <person name="Glass J.I."/>
            <person name="Rusch D."/>
            <person name="Podicherti R."/>
            <person name="Tsui H.-C.T."/>
            <person name="Winkler M.E."/>
        </authorList>
    </citation>
    <scope>NUCLEOTIDE SEQUENCE</scope>
</reference>
<dbReference type="GO" id="GO:0051287">
    <property type="term" value="F:NAD binding"/>
    <property type="evidence" value="ECO:0007669"/>
    <property type="project" value="InterPro"/>
</dbReference>
<dbReference type="SUPFAM" id="SSF51735">
    <property type="entry name" value="NAD(P)-binding Rossmann-fold domains"/>
    <property type="match status" value="1"/>
</dbReference>